<name>I3C7B7_9FLAO</name>
<dbReference type="eggNOG" id="ENOG502Z9BE">
    <property type="taxonomic scope" value="Bacteria"/>
</dbReference>
<dbReference type="RefSeq" id="WP_008613004.1">
    <property type="nucleotide sequence ID" value="NZ_JH651379.1"/>
</dbReference>
<sequence>MLKYIISSLFIFSALIGYSQEETIVADSIATDTISTKEIVKDSVVYKQRYGLRVGIDLSKPLRSILDDNYRGLEIVGDFRVSHNFYVAGELGNEEKTTQEDNFNFTTSGSYLKLGFDWNTYENWYGMENIINLGIRFGLSTFDQTLNEYQIYTPNQFWNEADSGLTGGDMLGEYSGLNAQWTEIVLGIKVELIRNIFLSGSVRLNYLINQTEANQFPNLYIPGFNKVTDGSKFGVGYNYTLTYLIPLFKSNKPQKKEKVKEEKDQN</sequence>
<evidence type="ECO:0000313" key="2">
    <source>
        <dbReference type="Proteomes" id="UP000004690"/>
    </source>
</evidence>
<dbReference type="HOGENOM" id="CLU_083590_0_0_10"/>
<organism evidence="1 2">
    <name type="scientific">Galbibacter orientalis DSM 19592</name>
    <dbReference type="NCBI Taxonomy" id="926559"/>
    <lineage>
        <taxon>Bacteria</taxon>
        <taxon>Pseudomonadati</taxon>
        <taxon>Bacteroidota</taxon>
        <taxon>Flavobacteriia</taxon>
        <taxon>Flavobacteriales</taxon>
        <taxon>Flavobacteriaceae</taxon>
        <taxon>Galbibacter</taxon>
    </lineage>
</organism>
<dbReference type="Proteomes" id="UP000004690">
    <property type="component" value="Unassembled WGS sequence"/>
</dbReference>
<dbReference type="InterPro" id="IPR046111">
    <property type="entry name" value="DUF6048"/>
</dbReference>
<keyword evidence="2" id="KW-1185">Reference proteome</keyword>
<accession>I3C7B7</accession>
<dbReference type="Pfam" id="PF19515">
    <property type="entry name" value="DUF6048"/>
    <property type="match status" value="1"/>
</dbReference>
<proteinExistence type="predicted"/>
<evidence type="ECO:0000313" key="1">
    <source>
        <dbReference type="EMBL" id="EIJ39510.1"/>
    </source>
</evidence>
<gene>
    <name evidence="1" type="ORF">JoomaDRAFT_2531</name>
</gene>
<dbReference type="OrthoDB" id="1199048at2"/>
<protein>
    <recommendedName>
        <fullName evidence="3">Outer membrane protein beta-barrel domain-containing protein</fullName>
    </recommendedName>
</protein>
<reference evidence="1 2" key="1">
    <citation type="submission" date="2012-02" db="EMBL/GenBank/DDBJ databases">
        <title>Improved High-Quality Draft genome of Joostella marina DSM 19592.</title>
        <authorList>
            <consortium name="US DOE Joint Genome Institute (JGI-PGF)"/>
            <person name="Lucas S."/>
            <person name="Copeland A."/>
            <person name="Lapidus A."/>
            <person name="Bruce D."/>
            <person name="Goodwin L."/>
            <person name="Pitluck S."/>
            <person name="Peters L."/>
            <person name="Chertkov O."/>
            <person name="Ovchinnikova G."/>
            <person name="Kyrpides N."/>
            <person name="Mavromatis K."/>
            <person name="Detter J.C."/>
            <person name="Han C."/>
            <person name="Land M."/>
            <person name="Hauser L."/>
            <person name="Markowitz V."/>
            <person name="Cheng J.-F."/>
            <person name="Hugenholtz P."/>
            <person name="Woyke T."/>
            <person name="Wu D."/>
            <person name="Tindall B."/>
            <person name="Brambilla E."/>
            <person name="Klenk H.-P."/>
            <person name="Eisen J.A."/>
        </authorList>
    </citation>
    <scope>NUCLEOTIDE SEQUENCE [LARGE SCALE GENOMIC DNA]</scope>
    <source>
        <strain evidence="1 2">DSM 19592</strain>
    </source>
</reference>
<dbReference type="STRING" id="926559.JoomaDRAFT_2531"/>
<evidence type="ECO:0008006" key="3">
    <source>
        <dbReference type="Google" id="ProtNLM"/>
    </source>
</evidence>
<dbReference type="AlphaFoldDB" id="I3C7B7"/>
<dbReference type="EMBL" id="JH651379">
    <property type="protein sequence ID" value="EIJ39510.1"/>
    <property type="molecule type" value="Genomic_DNA"/>
</dbReference>